<gene>
    <name evidence="1" type="ORF">SELMODRAFT_448701</name>
</gene>
<dbReference type="EMBL" id="GL377695">
    <property type="protein sequence ID" value="EFJ06709.1"/>
    <property type="molecule type" value="Genomic_DNA"/>
</dbReference>
<name>D8T9H1_SELML</name>
<proteinExistence type="predicted"/>
<dbReference type="AlphaFoldDB" id="D8T9H1"/>
<reference evidence="1 2" key="1">
    <citation type="journal article" date="2011" name="Science">
        <title>The Selaginella genome identifies genetic changes associated with the evolution of vascular plants.</title>
        <authorList>
            <person name="Banks J.A."/>
            <person name="Nishiyama T."/>
            <person name="Hasebe M."/>
            <person name="Bowman J.L."/>
            <person name="Gribskov M."/>
            <person name="dePamphilis C."/>
            <person name="Albert V.A."/>
            <person name="Aono N."/>
            <person name="Aoyama T."/>
            <person name="Ambrose B.A."/>
            <person name="Ashton N.W."/>
            <person name="Axtell M.J."/>
            <person name="Barker E."/>
            <person name="Barker M.S."/>
            <person name="Bennetzen J.L."/>
            <person name="Bonawitz N.D."/>
            <person name="Chapple C."/>
            <person name="Cheng C."/>
            <person name="Correa L.G."/>
            <person name="Dacre M."/>
            <person name="DeBarry J."/>
            <person name="Dreyer I."/>
            <person name="Elias M."/>
            <person name="Engstrom E.M."/>
            <person name="Estelle M."/>
            <person name="Feng L."/>
            <person name="Finet C."/>
            <person name="Floyd S.K."/>
            <person name="Frommer W.B."/>
            <person name="Fujita T."/>
            <person name="Gramzow L."/>
            <person name="Gutensohn M."/>
            <person name="Harholt J."/>
            <person name="Hattori M."/>
            <person name="Heyl A."/>
            <person name="Hirai T."/>
            <person name="Hiwatashi Y."/>
            <person name="Ishikawa M."/>
            <person name="Iwata M."/>
            <person name="Karol K.G."/>
            <person name="Koehler B."/>
            <person name="Kolukisaoglu U."/>
            <person name="Kubo M."/>
            <person name="Kurata T."/>
            <person name="Lalonde S."/>
            <person name="Li K."/>
            <person name="Li Y."/>
            <person name="Litt A."/>
            <person name="Lyons E."/>
            <person name="Manning G."/>
            <person name="Maruyama T."/>
            <person name="Michael T.P."/>
            <person name="Mikami K."/>
            <person name="Miyazaki S."/>
            <person name="Morinaga S."/>
            <person name="Murata T."/>
            <person name="Mueller-Roeber B."/>
            <person name="Nelson D.R."/>
            <person name="Obara M."/>
            <person name="Oguri Y."/>
            <person name="Olmstead R.G."/>
            <person name="Onodera N."/>
            <person name="Petersen B.L."/>
            <person name="Pils B."/>
            <person name="Prigge M."/>
            <person name="Rensing S.A."/>
            <person name="Riano-Pachon D.M."/>
            <person name="Roberts A.W."/>
            <person name="Sato Y."/>
            <person name="Scheller H.V."/>
            <person name="Schulz B."/>
            <person name="Schulz C."/>
            <person name="Shakirov E.V."/>
            <person name="Shibagaki N."/>
            <person name="Shinohara N."/>
            <person name="Shippen D.E."/>
            <person name="Soerensen I."/>
            <person name="Sotooka R."/>
            <person name="Sugimoto N."/>
            <person name="Sugita M."/>
            <person name="Sumikawa N."/>
            <person name="Tanurdzic M."/>
            <person name="Theissen G."/>
            <person name="Ulvskov P."/>
            <person name="Wakazuki S."/>
            <person name="Weng J.K."/>
            <person name="Willats W.W."/>
            <person name="Wipf D."/>
            <person name="Wolf P.G."/>
            <person name="Yang L."/>
            <person name="Zimmer A.D."/>
            <person name="Zhu Q."/>
            <person name="Mitros T."/>
            <person name="Hellsten U."/>
            <person name="Loque D."/>
            <person name="Otillar R."/>
            <person name="Salamov A."/>
            <person name="Schmutz J."/>
            <person name="Shapiro H."/>
            <person name="Lindquist E."/>
            <person name="Lucas S."/>
            <person name="Rokhsar D."/>
            <person name="Grigoriev I.V."/>
        </authorList>
    </citation>
    <scope>NUCLEOTIDE SEQUENCE [LARGE SCALE GENOMIC DNA]</scope>
</reference>
<keyword evidence="2" id="KW-1185">Reference proteome</keyword>
<dbReference type="KEGG" id="smo:SELMODRAFT_448701"/>
<accession>D8T9H1</accession>
<organism evidence="2">
    <name type="scientific">Selaginella moellendorffii</name>
    <name type="common">Spikemoss</name>
    <dbReference type="NCBI Taxonomy" id="88036"/>
    <lineage>
        <taxon>Eukaryota</taxon>
        <taxon>Viridiplantae</taxon>
        <taxon>Streptophyta</taxon>
        <taxon>Embryophyta</taxon>
        <taxon>Tracheophyta</taxon>
        <taxon>Lycopodiopsida</taxon>
        <taxon>Selaginellales</taxon>
        <taxon>Selaginellaceae</taxon>
        <taxon>Selaginella</taxon>
    </lineage>
</organism>
<dbReference type="HOGENOM" id="CLU_1589248_0_0_1"/>
<dbReference type="Gramene" id="EFJ06709">
    <property type="protein sequence ID" value="EFJ06709"/>
    <property type="gene ID" value="SELMODRAFT_448701"/>
</dbReference>
<sequence length="176" mass="20297">MAIDLEEVREWQRKLSRAEAFVKESKELFPRTKLIPDYCLVNLIADKMEQSRQRLMAYWDPKDPNKKLDDAELIRKLGFLSGMKEEVDLAISTNNQERLFGLILRLLTRQSSPILGIDVKELDTASALESEFQRARENGYEGVLIQALCTAMSYPGHWDGEQSCFMVVVDKLVRSR</sequence>
<protein>
    <submittedName>
        <fullName evidence="1">Uncharacterized protein</fullName>
    </submittedName>
</protein>
<evidence type="ECO:0000313" key="2">
    <source>
        <dbReference type="Proteomes" id="UP000001514"/>
    </source>
</evidence>
<dbReference type="Proteomes" id="UP000001514">
    <property type="component" value="Unassembled WGS sequence"/>
</dbReference>
<evidence type="ECO:0000313" key="1">
    <source>
        <dbReference type="EMBL" id="EFJ06709.1"/>
    </source>
</evidence>
<dbReference type="InParanoid" id="D8T9H1"/>